<feature type="transmembrane region" description="Helical" evidence="3">
    <location>
        <begin position="81"/>
        <end position="101"/>
    </location>
</feature>
<dbReference type="GO" id="GO:0005886">
    <property type="term" value="C:plasma membrane"/>
    <property type="evidence" value="ECO:0007669"/>
    <property type="project" value="UniProtKB-SubCell"/>
</dbReference>
<evidence type="ECO:0000256" key="3">
    <source>
        <dbReference type="SAM" id="Phobius"/>
    </source>
</evidence>
<dbReference type="EMBL" id="CP049742">
    <property type="protein sequence ID" value="QPC46509.1"/>
    <property type="molecule type" value="Genomic_DNA"/>
</dbReference>
<keyword evidence="3" id="KW-1133">Transmembrane helix</keyword>
<comment type="subcellular location">
    <subcellularLocation>
        <location evidence="2">Cell membrane</location>
        <topology evidence="2">Multi-pass membrane protein</topology>
    </subcellularLocation>
</comment>
<dbReference type="PANTHER" id="PTHR34295:SF1">
    <property type="entry name" value="BIOTIN TRANSPORTER BIOY"/>
    <property type="match status" value="1"/>
</dbReference>
<sequence length="193" mass="20687">MKLKAIDLTLCAMFAALMAIGANVTSFLVVGGVPITLTTFFCILAGLILGSRLGALSMLVYALVGFVGAPVFAGFTGGPSIFIKPTFGFILSYILVAYVVGKMVERNNSKTTIFVAAFVGFIINYVFGTNWMYAAYVLWAAAPEGFTYKMAWAWMVVPLPKDILLAAFAAVLAPRLTRTLSYTSSTMNKKTAA</sequence>
<evidence type="ECO:0000256" key="1">
    <source>
        <dbReference type="ARBA" id="ARBA00010692"/>
    </source>
</evidence>
<dbReference type="Proteomes" id="UP000593626">
    <property type="component" value="Chromosome"/>
</dbReference>
<keyword evidence="2" id="KW-0813">Transport</keyword>
<gene>
    <name evidence="4" type="ORF">G8O30_05780</name>
</gene>
<dbReference type="InterPro" id="IPR003784">
    <property type="entry name" value="BioY"/>
</dbReference>
<dbReference type="PIRSF" id="PIRSF016661">
    <property type="entry name" value="BioY"/>
    <property type="match status" value="1"/>
</dbReference>
<dbReference type="RefSeq" id="WP_239674030.1">
    <property type="nucleotide sequence ID" value="NZ_CP049742.1"/>
</dbReference>
<dbReference type="AlphaFoldDB" id="A0A7S8CAP9"/>
<evidence type="ECO:0000313" key="5">
    <source>
        <dbReference type="Proteomes" id="UP000593626"/>
    </source>
</evidence>
<feature type="transmembrane region" description="Helical" evidence="3">
    <location>
        <begin position="151"/>
        <end position="173"/>
    </location>
</feature>
<dbReference type="GO" id="GO:0015225">
    <property type="term" value="F:biotin transmembrane transporter activity"/>
    <property type="evidence" value="ECO:0007669"/>
    <property type="project" value="UniProtKB-UniRule"/>
</dbReference>
<feature type="transmembrane region" description="Helical" evidence="3">
    <location>
        <begin position="113"/>
        <end position="139"/>
    </location>
</feature>
<protein>
    <recommendedName>
        <fullName evidence="2">Biotin transporter</fullName>
    </recommendedName>
</protein>
<keyword evidence="5" id="KW-1185">Reference proteome</keyword>
<organism evidence="4 5">
    <name type="scientific">Mangrovibacillus cuniculi</name>
    <dbReference type="NCBI Taxonomy" id="2593652"/>
    <lineage>
        <taxon>Bacteria</taxon>
        <taxon>Bacillati</taxon>
        <taxon>Bacillota</taxon>
        <taxon>Bacilli</taxon>
        <taxon>Bacillales</taxon>
        <taxon>Bacillaceae</taxon>
        <taxon>Mangrovibacillus</taxon>
    </lineage>
</organism>
<dbReference type="Pfam" id="PF02632">
    <property type="entry name" value="BioY"/>
    <property type="match status" value="1"/>
</dbReference>
<feature type="transmembrane region" description="Helical" evidence="3">
    <location>
        <begin position="56"/>
        <end position="75"/>
    </location>
</feature>
<evidence type="ECO:0000313" key="4">
    <source>
        <dbReference type="EMBL" id="QPC46509.1"/>
    </source>
</evidence>
<dbReference type="PANTHER" id="PTHR34295">
    <property type="entry name" value="BIOTIN TRANSPORTER BIOY"/>
    <property type="match status" value="1"/>
</dbReference>
<keyword evidence="3" id="KW-0812">Transmembrane</keyword>
<proteinExistence type="inferred from homology"/>
<comment type="similarity">
    <text evidence="1 2">Belongs to the BioY family.</text>
</comment>
<evidence type="ECO:0000256" key="2">
    <source>
        <dbReference type="PIRNR" id="PIRNR016661"/>
    </source>
</evidence>
<name>A0A7S8CAP9_9BACI</name>
<feature type="transmembrane region" description="Helical" evidence="3">
    <location>
        <begin position="31"/>
        <end position="49"/>
    </location>
</feature>
<dbReference type="KEGG" id="mcui:G8O30_05780"/>
<reference evidence="4 5" key="1">
    <citation type="submission" date="2019-07" db="EMBL/GenBank/DDBJ databases">
        <title>Genome sequence of 2 isolates from Red Sea Mangroves.</title>
        <authorList>
            <person name="Sefrji F."/>
            <person name="Michoud G."/>
            <person name="Merlino G."/>
            <person name="Daffonchio D."/>
        </authorList>
    </citation>
    <scope>NUCLEOTIDE SEQUENCE [LARGE SCALE GENOMIC DNA]</scope>
    <source>
        <strain evidence="4 5">R1DC41</strain>
    </source>
</reference>
<keyword evidence="2" id="KW-1003">Cell membrane</keyword>
<dbReference type="Gene3D" id="1.10.1760.20">
    <property type="match status" value="1"/>
</dbReference>
<keyword evidence="2 3" id="KW-0472">Membrane</keyword>
<accession>A0A7S8CAP9</accession>